<dbReference type="InParanoid" id="A0A0C3D5F3"/>
<evidence type="ECO:0000256" key="2">
    <source>
        <dbReference type="SAM" id="Phobius"/>
    </source>
</evidence>
<feature type="transmembrane region" description="Helical" evidence="2">
    <location>
        <begin position="249"/>
        <end position="272"/>
    </location>
</feature>
<keyword evidence="4" id="KW-1185">Reference proteome</keyword>
<feature type="compositionally biased region" description="Polar residues" evidence="1">
    <location>
        <begin position="226"/>
        <end position="240"/>
    </location>
</feature>
<organism evidence="3 4">
    <name type="scientific">Oidiodendron maius (strain Zn)</name>
    <dbReference type="NCBI Taxonomy" id="913774"/>
    <lineage>
        <taxon>Eukaryota</taxon>
        <taxon>Fungi</taxon>
        <taxon>Dikarya</taxon>
        <taxon>Ascomycota</taxon>
        <taxon>Pezizomycotina</taxon>
        <taxon>Leotiomycetes</taxon>
        <taxon>Leotiomycetes incertae sedis</taxon>
        <taxon>Myxotrichaceae</taxon>
        <taxon>Oidiodendron</taxon>
    </lineage>
</organism>
<sequence>MATISTPATTTKPTLSATPSASLVTSWLPITTAWSAPAACSSLIWEGNPPWLAVNDPGYGIYVNPDISCLPSAATQWWEQPKDLSLSIATTPLTTYLLGPITCPQAYTTATTNVQDSSTFVACCPSHYSLSSVLSDGHAGQCTSQITVGQEVSIVLFTTITDTNEVASAWVTTVSTVTSATTVNGIQVNGWNVAAQIPSSNSSPASAPASTTSSASSGAKATDSTQASTSANSTPLNNTKTGLSAKESIGIGIGVALGIIAIVALVLGSFWYRRRRRAAIDTPNDLLTAPRDQGYKAAASLSVQEMHSGFYGHEMEGTHPVGELYGGGPQNR</sequence>
<evidence type="ECO:0000313" key="3">
    <source>
        <dbReference type="EMBL" id="KIN06539.1"/>
    </source>
</evidence>
<proteinExistence type="predicted"/>
<dbReference type="HOGENOM" id="CLU_070840_0_0_1"/>
<keyword evidence="2" id="KW-1133">Transmembrane helix</keyword>
<evidence type="ECO:0008006" key="5">
    <source>
        <dbReference type="Google" id="ProtNLM"/>
    </source>
</evidence>
<accession>A0A0C3D5F3</accession>
<keyword evidence="2" id="KW-0812">Transmembrane</keyword>
<dbReference type="EMBL" id="KN832871">
    <property type="protein sequence ID" value="KIN06539.1"/>
    <property type="molecule type" value="Genomic_DNA"/>
</dbReference>
<dbReference type="AlphaFoldDB" id="A0A0C3D5F3"/>
<gene>
    <name evidence="3" type="ORF">OIDMADRAFT_176591</name>
</gene>
<feature type="compositionally biased region" description="Low complexity" evidence="1">
    <location>
        <begin position="199"/>
        <end position="225"/>
    </location>
</feature>
<name>A0A0C3D5F3_OIDMZ</name>
<dbReference type="CDD" id="cd12087">
    <property type="entry name" value="TM_EGFR-like"/>
    <property type="match status" value="1"/>
</dbReference>
<dbReference type="OrthoDB" id="4497263at2759"/>
<dbReference type="STRING" id="913774.A0A0C3D5F3"/>
<reference evidence="4" key="2">
    <citation type="submission" date="2015-01" db="EMBL/GenBank/DDBJ databases">
        <title>Evolutionary Origins and Diversification of the Mycorrhizal Mutualists.</title>
        <authorList>
            <consortium name="DOE Joint Genome Institute"/>
            <consortium name="Mycorrhizal Genomics Consortium"/>
            <person name="Kohler A."/>
            <person name="Kuo A."/>
            <person name="Nagy L.G."/>
            <person name="Floudas D."/>
            <person name="Copeland A."/>
            <person name="Barry K.W."/>
            <person name="Cichocki N."/>
            <person name="Veneault-Fourrey C."/>
            <person name="LaButti K."/>
            <person name="Lindquist E.A."/>
            <person name="Lipzen A."/>
            <person name="Lundell T."/>
            <person name="Morin E."/>
            <person name="Murat C."/>
            <person name="Riley R."/>
            <person name="Ohm R."/>
            <person name="Sun H."/>
            <person name="Tunlid A."/>
            <person name="Henrissat B."/>
            <person name="Grigoriev I.V."/>
            <person name="Hibbett D.S."/>
            <person name="Martin F."/>
        </authorList>
    </citation>
    <scope>NUCLEOTIDE SEQUENCE [LARGE SCALE GENOMIC DNA]</scope>
    <source>
        <strain evidence="4">Zn</strain>
    </source>
</reference>
<dbReference type="Proteomes" id="UP000054321">
    <property type="component" value="Unassembled WGS sequence"/>
</dbReference>
<reference evidence="3 4" key="1">
    <citation type="submission" date="2014-04" db="EMBL/GenBank/DDBJ databases">
        <authorList>
            <consortium name="DOE Joint Genome Institute"/>
            <person name="Kuo A."/>
            <person name="Martino E."/>
            <person name="Perotto S."/>
            <person name="Kohler A."/>
            <person name="Nagy L.G."/>
            <person name="Floudas D."/>
            <person name="Copeland A."/>
            <person name="Barry K.W."/>
            <person name="Cichocki N."/>
            <person name="Veneault-Fourrey C."/>
            <person name="LaButti K."/>
            <person name="Lindquist E.A."/>
            <person name="Lipzen A."/>
            <person name="Lundell T."/>
            <person name="Morin E."/>
            <person name="Murat C."/>
            <person name="Sun H."/>
            <person name="Tunlid A."/>
            <person name="Henrissat B."/>
            <person name="Grigoriev I.V."/>
            <person name="Hibbett D.S."/>
            <person name="Martin F."/>
            <person name="Nordberg H.P."/>
            <person name="Cantor M.N."/>
            <person name="Hua S.X."/>
        </authorList>
    </citation>
    <scope>NUCLEOTIDE SEQUENCE [LARGE SCALE GENOMIC DNA]</scope>
    <source>
        <strain evidence="3 4">Zn</strain>
    </source>
</reference>
<feature type="region of interest" description="Disordered" evidence="1">
    <location>
        <begin position="199"/>
        <end position="240"/>
    </location>
</feature>
<protein>
    <recommendedName>
        <fullName evidence="5">Mid2 domain-containing protein</fullName>
    </recommendedName>
</protein>
<evidence type="ECO:0000313" key="4">
    <source>
        <dbReference type="Proteomes" id="UP000054321"/>
    </source>
</evidence>
<keyword evidence="2" id="KW-0472">Membrane</keyword>
<evidence type="ECO:0000256" key="1">
    <source>
        <dbReference type="SAM" id="MobiDB-lite"/>
    </source>
</evidence>